<sequence>MASPFFPEVIAAWQAARPNADGEIPADLFLEAASKFVPIFDRLGTIFTPVKSDVGGNVEKLKKSRANNAAATTLQQLIRAEKAAGTHKDKNGASTALLWFKRAMQFIFRLLEKVAAGTDANKAAKEAYAETLSHYHGFMVKNTFGVGLMAAPSTATMLPCLGSDSALTLQQMQEWVTTAAPFLESIHAFLIAENLDDSSKV</sequence>
<dbReference type="Gene3D" id="1.10.3520.10">
    <property type="entry name" value="Glycolipid transfer protein"/>
    <property type="match status" value="1"/>
</dbReference>
<dbReference type="GO" id="GO:0005829">
    <property type="term" value="C:cytosol"/>
    <property type="evidence" value="ECO:0007669"/>
    <property type="project" value="TreeGrafter"/>
</dbReference>
<dbReference type="EMBL" id="HBEZ01057423">
    <property type="protein sequence ID" value="CAD8659888.1"/>
    <property type="molecule type" value="Transcribed_RNA"/>
</dbReference>
<dbReference type="SUPFAM" id="SSF110004">
    <property type="entry name" value="Glycolipid transfer protein, GLTP"/>
    <property type="match status" value="1"/>
</dbReference>
<dbReference type="AlphaFoldDB" id="A0A7S0N890"/>
<dbReference type="PANTHER" id="PTHR10219:SF25">
    <property type="entry name" value="PLECKSTRIN HOMOLOGY DOMAIN-CONTAINING FAMILY A MEMBER 8"/>
    <property type="match status" value="1"/>
</dbReference>
<keyword evidence="1" id="KW-0813">Transport</keyword>
<dbReference type="GO" id="GO:0016020">
    <property type="term" value="C:membrane"/>
    <property type="evidence" value="ECO:0007669"/>
    <property type="project" value="TreeGrafter"/>
</dbReference>
<gene>
    <name evidence="3" type="ORF">CCUR1050_LOCUS31499</name>
</gene>
<feature type="domain" description="Glycolipid transfer protein" evidence="2">
    <location>
        <begin position="26"/>
        <end position="160"/>
    </location>
</feature>
<protein>
    <recommendedName>
        <fullName evidence="2">Glycolipid transfer protein domain-containing protein</fullName>
    </recommendedName>
</protein>
<dbReference type="InterPro" id="IPR014830">
    <property type="entry name" value="Glycolipid_transfer_prot_dom"/>
</dbReference>
<evidence type="ECO:0000256" key="1">
    <source>
        <dbReference type="ARBA" id="ARBA00022448"/>
    </source>
</evidence>
<proteinExistence type="predicted"/>
<evidence type="ECO:0000313" key="3">
    <source>
        <dbReference type="EMBL" id="CAD8659888.1"/>
    </source>
</evidence>
<reference evidence="3" key="1">
    <citation type="submission" date="2021-01" db="EMBL/GenBank/DDBJ databases">
        <authorList>
            <person name="Corre E."/>
            <person name="Pelletier E."/>
            <person name="Niang G."/>
            <person name="Scheremetjew M."/>
            <person name="Finn R."/>
            <person name="Kale V."/>
            <person name="Holt S."/>
            <person name="Cochrane G."/>
            <person name="Meng A."/>
            <person name="Brown T."/>
            <person name="Cohen L."/>
        </authorList>
    </citation>
    <scope>NUCLEOTIDE SEQUENCE</scope>
    <source>
        <strain evidence="3">CCAP979/52</strain>
    </source>
</reference>
<dbReference type="Pfam" id="PF08718">
    <property type="entry name" value="GLTP"/>
    <property type="match status" value="1"/>
</dbReference>
<dbReference type="GO" id="GO:1902388">
    <property type="term" value="F:ceramide 1-phosphate transfer activity"/>
    <property type="evidence" value="ECO:0007669"/>
    <property type="project" value="TreeGrafter"/>
</dbReference>
<organism evidence="3">
    <name type="scientific">Cryptomonas curvata</name>
    <dbReference type="NCBI Taxonomy" id="233186"/>
    <lineage>
        <taxon>Eukaryota</taxon>
        <taxon>Cryptophyceae</taxon>
        <taxon>Cryptomonadales</taxon>
        <taxon>Cryptomonadaceae</taxon>
        <taxon>Cryptomonas</taxon>
    </lineage>
</organism>
<dbReference type="FunFam" id="1.10.3520.10:FF:000001">
    <property type="entry name" value="Pleckstrin domain-containing family A member 8"/>
    <property type="match status" value="1"/>
</dbReference>
<accession>A0A7S0N890</accession>
<dbReference type="GO" id="GO:1902387">
    <property type="term" value="F:ceramide 1-phosphate binding"/>
    <property type="evidence" value="ECO:0007669"/>
    <property type="project" value="TreeGrafter"/>
</dbReference>
<evidence type="ECO:0000259" key="2">
    <source>
        <dbReference type="Pfam" id="PF08718"/>
    </source>
</evidence>
<dbReference type="InterPro" id="IPR036497">
    <property type="entry name" value="GLTP_sf"/>
</dbReference>
<name>A0A7S0N890_9CRYP</name>
<dbReference type="PANTHER" id="PTHR10219">
    <property type="entry name" value="GLYCOLIPID TRANSFER PROTEIN-RELATED"/>
    <property type="match status" value="1"/>
</dbReference>